<dbReference type="RefSeq" id="WP_090658627.1">
    <property type="nucleotide sequence ID" value="NZ_FOXQ01000006.1"/>
</dbReference>
<dbReference type="AlphaFoldDB" id="A0A1I5WJQ1"/>
<name>A0A1I5WJQ1_9BACT</name>
<dbReference type="EMBL" id="FOXQ01000006">
    <property type="protein sequence ID" value="SFQ19831.1"/>
    <property type="molecule type" value="Genomic_DNA"/>
</dbReference>
<protein>
    <recommendedName>
        <fullName evidence="3">DUF3037 domain-containing protein</fullName>
    </recommendedName>
</protein>
<dbReference type="OrthoDB" id="9803207at2"/>
<gene>
    <name evidence="1" type="ORF">SAMN05444277_106232</name>
</gene>
<dbReference type="STRING" id="1465490.SAMN05444277_106232"/>
<evidence type="ECO:0008006" key="3">
    <source>
        <dbReference type="Google" id="ProtNLM"/>
    </source>
</evidence>
<evidence type="ECO:0000313" key="1">
    <source>
        <dbReference type="EMBL" id="SFQ19831.1"/>
    </source>
</evidence>
<sequence length="127" mass="14480">MQEKLLFEYAVIRVVPRVERQEFFNVGVIMYCAAAGFLQTKYELNKKKIATFCKEIDIDDLQKRLLVFEQICKADKNAGPIAALPLAGRFRWLTAVRSTIVQTSPVHPGFSDNLEATLEKLFETLVL</sequence>
<proteinExistence type="predicted"/>
<dbReference type="Pfam" id="PF11236">
    <property type="entry name" value="DUF3037"/>
    <property type="match status" value="1"/>
</dbReference>
<accession>A0A1I5WJQ1</accession>
<dbReference type="InterPro" id="IPR021398">
    <property type="entry name" value="DUF3037"/>
</dbReference>
<dbReference type="Proteomes" id="UP000199031">
    <property type="component" value="Unassembled WGS sequence"/>
</dbReference>
<organism evidence="1 2">
    <name type="scientific">Parafilimonas terrae</name>
    <dbReference type="NCBI Taxonomy" id="1465490"/>
    <lineage>
        <taxon>Bacteria</taxon>
        <taxon>Pseudomonadati</taxon>
        <taxon>Bacteroidota</taxon>
        <taxon>Chitinophagia</taxon>
        <taxon>Chitinophagales</taxon>
        <taxon>Chitinophagaceae</taxon>
        <taxon>Parafilimonas</taxon>
    </lineage>
</organism>
<evidence type="ECO:0000313" key="2">
    <source>
        <dbReference type="Proteomes" id="UP000199031"/>
    </source>
</evidence>
<reference evidence="1 2" key="1">
    <citation type="submission" date="2016-10" db="EMBL/GenBank/DDBJ databases">
        <authorList>
            <person name="de Groot N.N."/>
        </authorList>
    </citation>
    <scope>NUCLEOTIDE SEQUENCE [LARGE SCALE GENOMIC DNA]</scope>
    <source>
        <strain evidence="1 2">DSM 28286</strain>
    </source>
</reference>
<keyword evidence="2" id="KW-1185">Reference proteome</keyword>